<evidence type="ECO:0000256" key="1">
    <source>
        <dbReference type="ARBA" id="ARBA00023002"/>
    </source>
</evidence>
<proteinExistence type="predicted"/>
<dbReference type="EMBL" id="FMXQ01000003">
    <property type="protein sequence ID" value="SDB22182.1"/>
    <property type="molecule type" value="Genomic_DNA"/>
</dbReference>
<evidence type="ECO:0000313" key="4">
    <source>
        <dbReference type="EMBL" id="SDB22182.1"/>
    </source>
</evidence>
<keyword evidence="1" id="KW-0560">Oxidoreductase</keyword>
<organism evidence="4 5">
    <name type="scientific">Bauldia litoralis</name>
    <dbReference type="NCBI Taxonomy" id="665467"/>
    <lineage>
        <taxon>Bacteria</taxon>
        <taxon>Pseudomonadati</taxon>
        <taxon>Pseudomonadota</taxon>
        <taxon>Alphaproteobacteria</taxon>
        <taxon>Hyphomicrobiales</taxon>
        <taxon>Kaistiaceae</taxon>
        <taxon>Bauldia</taxon>
    </lineage>
</organism>
<dbReference type="InterPro" id="IPR050463">
    <property type="entry name" value="Gfo/Idh/MocA_oxidrdct_glycsds"/>
</dbReference>
<gene>
    <name evidence="4" type="ORF">SAMN02982931_01661</name>
</gene>
<dbReference type="Proteomes" id="UP000199071">
    <property type="component" value="Unassembled WGS sequence"/>
</dbReference>
<dbReference type="InterPro" id="IPR000683">
    <property type="entry name" value="Gfo/Idh/MocA-like_OxRdtase_N"/>
</dbReference>
<dbReference type="Gene3D" id="3.40.50.720">
    <property type="entry name" value="NAD(P)-binding Rossmann-like Domain"/>
    <property type="match status" value="1"/>
</dbReference>
<keyword evidence="5" id="KW-1185">Reference proteome</keyword>
<dbReference type="SUPFAM" id="SSF51735">
    <property type="entry name" value="NAD(P)-binding Rossmann-fold domains"/>
    <property type="match status" value="1"/>
</dbReference>
<evidence type="ECO:0000259" key="2">
    <source>
        <dbReference type="Pfam" id="PF01408"/>
    </source>
</evidence>
<feature type="domain" description="Gfo/Idh/MocA-like oxidoreductase C-terminal" evidence="3">
    <location>
        <begin position="196"/>
        <end position="349"/>
    </location>
</feature>
<dbReference type="Pfam" id="PF01408">
    <property type="entry name" value="GFO_IDH_MocA"/>
    <property type="match status" value="1"/>
</dbReference>
<dbReference type="STRING" id="665467.SAMN02982931_01661"/>
<reference evidence="4 5" key="1">
    <citation type="submission" date="2016-10" db="EMBL/GenBank/DDBJ databases">
        <authorList>
            <person name="de Groot N.N."/>
        </authorList>
    </citation>
    <scope>NUCLEOTIDE SEQUENCE [LARGE SCALE GENOMIC DNA]</scope>
    <source>
        <strain evidence="4 5">ATCC 35022</strain>
    </source>
</reference>
<dbReference type="GO" id="GO:0016491">
    <property type="term" value="F:oxidoreductase activity"/>
    <property type="evidence" value="ECO:0007669"/>
    <property type="project" value="UniProtKB-KW"/>
</dbReference>
<dbReference type="InterPro" id="IPR036291">
    <property type="entry name" value="NAD(P)-bd_dom_sf"/>
</dbReference>
<dbReference type="PANTHER" id="PTHR43818:SF11">
    <property type="entry name" value="BCDNA.GH03377"/>
    <property type="match status" value="1"/>
</dbReference>
<accession>A0A1G6BNF4</accession>
<name>A0A1G6BNF4_9HYPH</name>
<evidence type="ECO:0000313" key="5">
    <source>
        <dbReference type="Proteomes" id="UP000199071"/>
    </source>
</evidence>
<dbReference type="PANTHER" id="PTHR43818">
    <property type="entry name" value="BCDNA.GH03377"/>
    <property type="match status" value="1"/>
</dbReference>
<dbReference type="InterPro" id="IPR004104">
    <property type="entry name" value="Gfo/Idh/MocA-like_OxRdtase_C"/>
</dbReference>
<dbReference type="AlphaFoldDB" id="A0A1G6BNF4"/>
<dbReference type="OrthoDB" id="9801953at2"/>
<dbReference type="SUPFAM" id="SSF55347">
    <property type="entry name" value="Glyceraldehyde-3-phosphate dehydrogenase-like, C-terminal domain"/>
    <property type="match status" value="1"/>
</dbReference>
<protein>
    <submittedName>
        <fullName evidence="4">Predicted dehydrogenase</fullName>
    </submittedName>
</protein>
<dbReference type="Gene3D" id="3.30.360.10">
    <property type="entry name" value="Dihydrodipicolinate Reductase, domain 2"/>
    <property type="match status" value="1"/>
</dbReference>
<dbReference type="Pfam" id="PF02894">
    <property type="entry name" value="GFO_IDH_MocA_C"/>
    <property type="match status" value="1"/>
</dbReference>
<feature type="domain" description="Gfo/Idh/MocA-like oxidoreductase N-terminal" evidence="2">
    <location>
        <begin position="7"/>
        <end position="127"/>
    </location>
</feature>
<dbReference type="GO" id="GO:0000166">
    <property type="term" value="F:nucleotide binding"/>
    <property type="evidence" value="ECO:0007669"/>
    <property type="project" value="InterPro"/>
</dbReference>
<sequence>MTDTRRLRIGVLGAGQIAQAAHFESCVKAHNAELFAICDVAEDLLGRMAVMHQPRRTFTDYDAMLADPEVEAVIVATSDPFHVEASLKALAAGKHVLCEKPMAMSVEEAERLRDAVAATDLVLHVGHMKRYDGGIEAAKDFVDEEIGDIIALKAWYCDSTHRYTMTDAVQPTIVTSAGSRKPSGDPKADRQRYLMLAHGSHLVDTARYLVGDIATVHAHYSERSGIRCWFVDVGFANGALGHLDLTVAVRMDWHEGFQLYGENGSVVAKTFNPWYYKASEVDIFRERDATSYRPLAADGHFYRRQVEGFADAVLTGALARGATAEDGVASVRAMVAIAQSVREKRAVTLAEAAGAV</sequence>
<dbReference type="RefSeq" id="WP_090875946.1">
    <property type="nucleotide sequence ID" value="NZ_FMXQ01000003.1"/>
</dbReference>
<evidence type="ECO:0000259" key="3">
    <source>
        <dbReference type="Pfam" id="PF02894"/>
    </source>
</evidence>